<comment type="subcellular location">
    <subcellularLocation>
        <location evidence="1">Cell membrane</location>
        <topology evidence="1">Single-pass type II membrane protein</topology>
    </subcellularLocation>
</comment>
<name>A0A8F9XI45_9BACT</name>
<dbReference type="AlphaFoldDB" id="A0A8F9XI45"/>
<keyword evidence="6" id="KW-0143">Chaperone</keyword>
<keyword evidence="3 8" id="KW-0812">Transmembrane</keyword>
<dbReference type="InterPro" id="IPR000297">
    <property type="entry name" value="PPIase_PpiC"/>
</dbReference>
<accession>A0A8F9XI45</accession>
<dbReference type="RefSeq" id="WP_220164630.1">
    <property type="nucleotide sequence ID" value="NZ_CP080507.1"/>
</dbReference>
<dbReference type="InterPro" id="IPR052029">
    <property type="entry name" value="PpiD_chaperone"/>
</dbReference>
<evidence type="ECO:0000256" key="4">
    <source>
        <dbReference type="ARBA" id="ARBA00022989"/>
    </source>
</evidence>
<gene>
    <name evidence="10" type="ORF">K0B96_05290</name>
</gene>
<keyword evidence="11" id="KW-1185">Reference proteome</keyword>
<dbReference type="PANTHER" id="PTHR47529:SF1">
    <property type="entry name" value="PERIPLASMIC CHAPERONE PPID"/>
    <property type="match status" value="1"/>
</dbReference>
<evidence type="ECO:0000256" key="6">
    <source>
        <dbReference type="ARBA" id="ARBA00023186"/>
    </source>
</evidence>
<proteinExistence type="inferred from homology"/>
<keyword evidence="4 8" id="KW-1133">Transmembrane helix</keyword>
<evidence type="ECO:0000259" key="9">
    <source>
        <dbReference type="Pfam" id="PF13145"/>
    </source>
</evidence>
<evidence type="ECO:0000256" key="1">
    <source>
        <dbReference type="ARBA" id="ARBA00004401"/>
    </source>
</evidence>
<reference evidence="10" key="1">
    <citation type="submission" date="2021-08" db="EMBL/GenBank/DDBJ databases">
        <title>Genome of a novel bacterium of the phylum Verrucomicrobia, Oleiharenicola sp. KSB-15.</title>
        <authorList>
            <person name="Chung J.-H."/>
            <person name="Ahn J.-H."/>
            <person name="Yoon Y."/>
            <person name="Kim D.-Y."/>
            <person name="An S.-H."/>
            <person name="Park I."/>
            <person name="Yeon J."/>
        </authorList>
    </citation>
    <scope>NUCLEOTIDE SEQUENCE</scope>
    <source>
        <strain evidence="10">KSB-15</strain>
    </source>
</reference>
<sequence length="554" mass="60196">MISWIQRTFQRHFKIVFLLILAAMAIPLIVIFTPSSGIGGADRHYARQEFFGLNLGSPSDQARLMGDAQLSVYLQAGGPALEGAQMQQYALTRYAALNLADRFHLPASTSAEVAEHIKTLRAFSGQDGEFDAQRYARFRDSLKTNPNLSEADVARIVGDDVRVQKLQKLLAGPGYLLASDVRDQLARADSKWTLAVATADFKNFNPTITPTDAELAKYFADNSARYEIPPRVVASYIQFPSSAYLGAVNITDADAKAYFNQYPGRFQKPAGDAKNPAATKPAEAADFELVRPQVETALKAERARKLALKAASDFSLALYEGHVAADSPALASLVSAHKLVVRPLAPFTHDAGPAELGGSPDIADAAFKLNTDRWFTDALAVPEGAVVLFYHETQPTRQPQLAEVRAKVTADYVENEKRQRFAQLGRALQSAVAARLKAGDTFEKAVAASSSALKVETKQLAPFTLRDRPSDLDYSVLMSLDRLSKGQLSDVSVNGDKATLVYVVDKQVPDLAENSPAFTAAREQIAQANSGFDASAFLDEVVERELARTAPKAQ</sequence>
<dbReference type="Pfam" id="PF13145">
    <property type="entry name" value="Rotamase_2"/>
    <property type="match status" value="1"/>
</dbReference>
<evidence type="ECO:0000256" key="8">
    <source>
        <dbReference type="SAM" id="Phobius"/>
    </source>
</evidence>
<dbReference type="Proteomes" id="UP000825051">
    <property type="component" value="Chromosome"/>
</dbReference>
<dbReference type="PANTHER" id="PTHR47529">
    <property type="entry name" value="PEPTIDYL-PROLYL CIS-TRANS ISOMERASE D"/>
    <property type="match status" value="1"/>
</dbReference>
<protein>
    <submittedName>
        <fullName evidence="10">Peptidyl-prolyl cis-trans isomerase</fullName>
    </submittedName>
</protein>
<evidence type="ECO:0000256" key="2">
    <source>
        <dbReference type="ARBA" id="ARBA00022475"/>
    </source>
</evidence>
<evidence type="ECO:0000256" key="7">
    <source>
        <dbReference type="ARBA" id="ARBA00038408"/>
    </source>
</evidence>
<keyword evidence="10" id="KW-0413">Isomerase</keyword>
<comment type="similarity">
    <text evidence="7">Belongs to the PpiD chaperone family.</text>
</comment>
<dbReference type="GO" id="GO:0003755">
    <property type="term" value="F:peptidyl-prolyl cis-trans isomerase activity"/>
    <property type="evidence" value="ECO:0007669"/>
    <property type="project" value="InterPro"/>
</dbReference>
<dbReference type="EMBL" id="CP080507">
    <property type="protein sequence ID" value="QYM80035.1"/>
    <property type="molecule type" value="Genomic_DNA"/>
</dbReference>
<keyword evidence="5 8" id="KW-0472">Membrane</keyword>
<dbReference type="InterPro" id="IPR027304">
    <property type="entry name" value="Trigger_fact/SurA_dom_sf"/>
</dbReference>
<feature type="domain" description="PpiC" evidence="9">
    <location>
        <begin position="250"/>
        <end position="405"/>
    </location>
</feature>
<dbReference type="GO" id="GO:0005886">
    <property type="term" value="C:plasma membrane"/>
    <property type="evidence" value="ECO:0007669"/>
    <property type="project" value="UniProtKB-SubCell"/>
</dbReference>
<evidence type="ECO:0000313" key="10">
    <source>
        <dbReference type="EMBL" id="QYM80035.1"/>
    </source>
</evidence>
<dbReference type="SUPFAM" id="SSF109998">
    <property type="entry name" value="Triger factor/SurA peptide-binding domain-like"/>
    <property type="match status" value="1"/>
</dbReference>
<evidence type="ECO:0000256" key="5">
    <source>
        <dbReference type="ARBA" id="ARBA00023136"/>
    </source>
</evidence>
<feature type="transmembrane region" description="Helical" evidence="8">
    <location>
        <begin position="12"/>
        <end position="32"/>
    </location>
</feature>
<evidence type="ECO:0000256" key="3">
    <source>
        <dbReference type="ARBA" id="ARBA00022692"/>
    </source>
</evidence>
<dbReference type="KEGG" id="ole:K0B96_05290"/>
<organism evidence="10 11">
    <name type="scientific">Horticoccus luteus</name>
    <dbReference type="NCBI Taxonomy" id="2862869"/>
    <lineage>
        <taxon>Bacteria</taxon>
        <taxon>Pseudomonadati</taxon>
        <taxon>Verrucomicrobiota</taxon>
        <taxon>Opitutia</taxon>
        <taxon>Opitutales</taxon>
        <taxon>Opitutaceae</taxon>
        <taxon>Horticoccus</taxon>
    </lineage>
</organism>
<evidence type="ECO:0000313" key="11">
    <source>
        <dbReference type="Proteomes" id="UP000825051"/>
    </source>
</evidence>
<keyword evidence="2" id="KW-1003">Cell membrane</keyword>